<dbReference type="Pfam" id="PF02771">
    <property type="entry name" value="Acyl-CoA_dh_N"/>
    <property type="match status" value="1"/>
</dbReference>
<dbReference type="SUPFAM" id="SSF56645">
    <property type="entry name" value="Acyl-CoA dehydrogenase NM domain-like"/>
    <property type="match status" value="1"/>
</dbReference>
<dbReference type="EMBL" id="GG657757">
    <property type="protein sequence ID" value="EFL30374.1"/>
    <property type="molecule type" value="Genomic_DNA"/>
</dbReference>
<dbReference type="PANTHER" id="PTHR48083">
    <property type="entry name" value="MEDIUM-CHAIN SPECIFIC ACYL-COA DEHYDROGENASE, MITOCHONDRIAL-RELATED"/>
    <property type="match status" value="1"/>
</dbReference>
<dbReference type="AlphaFoldDB" id="D9XDJ5"/>
<dbReference type="GO" id="GO:0016712">
    <property type="term" value="F:oxidoreductase activity, acting on paired donors, with incorporation or reduction of molecular oxygen, reduced flavin or flavoprotein as one donor, and incorporation of one atom of oxygen"/>
    <property type="evidence" value="ECO:0007669"/>
    <property type="project" value="TreeGrafter"/>
</dbReference>
<evidence type="ECO:0000313" key="6">
    <source>
        <dbReference type="Proteomes" id="UP000004184"/>
    </source>
</evidence>
<dbReference type="Gene3D" id="1.10.540.10">
    <property type="entry name" value="Acyl-CoA dehydrogenase/oxidase, N-terminal domain"/>
    <property type="match status" value="1"/>
</dbReference>
<dbReference type="GO" id="GO:0050660">
    <property type="term" value="F:flavin adenine dinucleotide binding"/>
    <property type="evidence" value="ECO:0007669"/>
    <property type="project" value="InterPro"/>
</dbReference>
<dbReference type="HOGENOM" id="CLU_018204_2_0_11"/>
<evidence type="ECO:0000256" key="2">
    <source>
        <dbReference type="ARBA" id="ARBA00049661"/>
    </source>
</evidence>
<keyword evidence="1" id="KW-0560">Oxidoreductase</keyword>
<dbReference type="InterPro" id="IPR037069">
    <property type="entry name" value="AcylCoA_DH/ox_N_sf"/>
</dbReference>
<proteinExistence type="inferred from homology"/>
<keyword evidence="6" id="KW-1185">Reference proteome</keyword>
<organism evidence="5 6">
    <name type="scientific">Streptomyces viridochromogenes (strain DSM 40736 / JCM 4977 / BCRC 1201 / Tue 494)</name>
    <dbReference type="NCBI Taxonomy" id="591159"/>
    <lineage>
        <taxon>Bacteria</taxon>
        <taxon>Bacillati</taxon>
        <taxon>Actinomycetota</taxon>
        <taxon>Actinomycetes</taxon>
        <taxon>Kitasatosporales</taxon>
        <taxon>Streptomycetaceae</taxon>
        <taxon>Streptomyces</taxon>
    </lineage>
</organism>
<dbReference type="GO" id="GO:0005737">
    <property type="term" value="C:cytoplasm"/>
    <property type="evidence" value="ECO:0007669"/>
    <property type="project" value="TreeGrafter"/>
</dbReference>
<evidence type="ECO:0000259" key="4">
    <source>
        <dbReference type="Pfam" id="PF08028"/>
    </source>
</evidence>
<comment type="similarity">
    <text evidence="2">Belongs to the HpaH/HsaA monooxygenase family.</text>
</comment>
<accession>D9XDJ5</accession>
<name>D9XDJ5_STRVT</name>
<protein>
    <submittedName>
        <fullName evidence="5">Acyl-CoA dehydrogenase</fullName>
    </submittedName>
</protein>
<feature type="domain" description="Acyl-CoA dehydrogenase C-terminal" evidence="4">
    <location>
        <begin position="246"/>
        <end position="375"/>
    </location>
</feature>
<dbReference type="Gene3D" id="2.40.110.10">
    <property type="entry name" value="Butyryl-CoA Dehydrogenase, subunit A, domain 2"/>
    <property type="match status" value="1"/>
</dbReference>
<dbReference type="Gene3D" id="1.20.140.10">
    <property type="entry name" value="Butyryl-CoA Dehydrogenase, subunit A, domain 3"/>
    <property type="match status" value="1"/>
</dbReference>
<dbReference type="InterPro" id="IPR009100">
    <property type="entry name" value="AcylCoA_DH/oxidase_NM_dom_sf"/>
</dbReference>
<dbReference type="InterPro" id="IPR050741">
    <property type="entry name" value="Acyl-CoA_dehydrogenase"/>
</dbReference>
<dbReference type="Proteomes" id="UP000004184">
    <property type="component" value="Unassembled WGS sequence"/>
</dbReference>
<dbReference type="GO" id="GO:0033539">
    <property type="term" value="P:fatty acid beta-oxidation using acyl-CoA dehydrogenase"/>
    <property type="evidence" value="ECO:0007669"/>
    <property type="project" value="TreeGrafter"/>
</dbReference>
<evidence type="ECO:0000313" key="5">
    <source>
        <dbReference type="EMBL" id="EFL30374.1"/>
    </source>
</evidence>
<dbReference type="PIRSF" id="PIRSF016578">
    <property type="entry name" value="HsaA"/>
    <property type="match status" value="1"/>
</dbReference>
<dbReference type="Pfam" id="PF08028">
    <property type="entry name" value="Acyl-CoA_dh_2"/>
    <property type="match status" value="1"/>
</dbReference>
<dbReference type="GO" id="GO:0003995">
    <property type="term" value="F:acyl-CoA dehydrogenase activity"/>
    <property type="evidence" value="ECO:0007669"/>
    <property type="project" value="TreeGrafter"/>
</dbReference>
<reference evidence="6" key="1">
    <citation type="submission" date="2009-02" db="EMBL/GenBank/DDBJ databases">
        <title>Annotation of Streptomyces viridochromogenes strain DSM 40736.</title>
        <authorList>
            <consortium name="The Broad Institute Genome Sequencing Platform"/>
            <consortium name="Broad Institute Microbial Sequencing Center"/>
            <person name="Fischbach M."/>
            <person name="Godfrey P."/>
            <person name="Ward D."/>
            <person name="Young S."/>
            <person name="Zeng Q."/>
            <person name="Koehrsen M."/>
            <person name="Alvarado L."/>
            <person name="Berlin A.M."/>
            <person name="Bochicchio J."/>
            <person name="Borenstein D."/>
            <person name="Chapman S.B."/>
            <person name="Chen Z."/>
            <person name="Engels R."/>
            <person name="Freedman E."/>
            <person name="Gellesch M."/>
            <person name="Goldberg J."/>
            <person name="Griggs A."/>
            <person name="Gujja S."/>
            <person name="Heilman E.R."/>
            <person name="Heiman D.I."/>
            <person name="Hepburn T.A."/>
            <person name="Howarth C."/>
            <person name="Jen D."/>
            <person name="Larson L."/>
            <person name="Lewis B."/>
            <person name="Mehta T."/>
            <person name="Park D."/>
            <person name="Pearson M."/>
            <person name="Richards J."/>
            <person name="Roberts A."/>
            <person name="Saif S."/>
            <person name="Shea T.D."/>
            <person name="Shenoy N."/>
            <person name="Sisk P."/>
            <person name="Stolte C."/>
            <person name="Sykes S.N."/>
            <person name="Thomson T."/>
            <person name="Walk T."/>
            <person name="White J."/>
            <person name="Yandava C."/>
            <person name="Straight P."/>
            <person name="Clardy J."/>
            <person name="Hung D."/>
            <person name="Kolter R."/>
            <person name="Mekalanos J."/>
            <person name="Walker S."/>
            <person name="Walsh C.T."/>
            <person name="Wieland-Brown L.C."/>
            <person name="Haas B."/>
            <person name="Nusbaum C."/>
            <person name="Birren B."/>
        </authorList>
    </citation>
    <scope>NUCLEOTIDE SEQUENCE [LARGE SCALE GENOMIC DNA]</scope>
    <source>
        <strain evidence="6">DSM 40736 / JCM 4977 / BCRC 1201 / Tue 494</strain>
    </source>
</reference>
<gene>
    <name evidence="5" type="ORF">SSQG_00892</name>
</gene>
<sequence>MPGGAMSPHEPDFDSVLEAVREIVPRLRENGLEAEDRRWIPDENVELLEKAGVFRIAVPRRFGGLDLSLPQQYAILSEIARGCASTGWVAVAWVSTAWLATLYPDVTQEEIFATGQVRISGAFTAGSSTLVPTEGGYLLNGTWRFNTGCRGAEWDLVAATVELPDGTFDEAYALVPMSELSIADDWHVSATIGTGSSTTTARDVFVPAHRLVTVGEALTGTAEGRSNSGATGRDYGLLSMVISESVAIYLGAAKGAYETFVAGLGRPIAYTTWEDQREHPLTQHQVAVAENRIAAAEALFEKQLTLLQERADVGEPLTDTEKATVRGRAGHAIQLVNEAVEALNSVSSASSLARKGHFRRYRRDIEALTLHGLMNPNMSLEVHGRVLVGLDPGTPYI</sequence>
<dbReference type="InterPro" id="IPR013107">
    <property type="entry name" value="Acyl-CoA_DH_C"/>
</dbReference>
<dbReference type="STRING" id="591159.SSQG_00892"/>
<evidence type="ECO:0000259" key="3">
    <source>
        <dbReference type="Pfam" id="PF02771"/>
    </source>
</evidence>
<dbReference type="InterPro" id="IPR046373">
    <property type="entry name" value="Acyl-CoA_Oxase/DH_mid-dom_sf"/>
</dbReference>
<feature type="domain" description="Acyl-CoA dehydrogenase/oxidase N-terminal" evidence="3">
    <location>
        <begin position="18"/>
        <end position="91"/>
    </location>
</feature>
<evidence type="ECO:0000256" key="1">
    <source>
        <dbReference type="ARBA" id="ARBA00023002"/>
    </source>
</evidence>
<dbReference type="InterPro" id="IPR013786">
    <property type="entry name" value="AcylCoA_DH/ox_N"/>
</dbReference>
<dbReference type="InterPro" id="IPR036250">
    <property type="entry name" value="AcylCo_DH-like_C"/>
</dbReference>
<dbReference type="SUPFAM" id="SSF47203">
    <property type="entry name" value="Acyl-CoA dehydrogenase C-terminal domain-like"/>
    <property type="match status" value="1"/>
</dbReference>
<dbReference type="eggNOG" id="COG1960">
    <property type="taxonomic scope" value="Bacteria"/>
</dbReference>
<dbReference type="PANTHER" id="PTHR48083:SF19">
    <property type="entry name" value="FLAVIN-DEPENDENT MONOOXYGENASE, OXYGENASE SUBUNIT HSAA"/>
    <property type="match status" value="1"/>
</dbReference>